<keyword evidence="3" id="KW-1185">Reference proteome</keyword>
<feature type="domain" description="DUF5107" evidence="1">
    <location>
        <begin position="58"/>
        <end position="370"/>
    </location>
</feature>
<dbReference type="PANTHER" id="PTHR12558:SF13">
    <property type="entry name" value="CELL DIVISION CYCLE PROTEIN 27 HOMOLOG"/>
    <property type="match status" value="1"/>
</dbReference>
<dbReference type="Proteomes" id="UP001501295">
    <property type="component" value="Unassembled WGS sequence"/>
</dbReference>
<dbReference type="EMBL" id="BAABLM010000001">
    <property type="protein sequence ID" value="GAA4664401.1"/>
    <property type="molecule type" value="Genomic_DNA"/>
</dbReference>
<sequence length="1101" mass="121348">MLSEESSIDLPRPPADQAPLPVKAWSEPIEIDTYEPAAPDRYPQFLDNRVYQGSSGKVFPLPFHERIASEKHPHLWQAVHLENEWMRVVILPELGGRIHIAYDKSTDYDIFYRNNVIKPALVGLTGPWISGGVEFNWPQHHRPATYLPTDVSIERDDDGSVTVWCSDHDPFDRMKGMHGIRLRPDSSAVEARVRLFNRSEQTRTFLWWANVAAAVGDGYQSFFPGDVHHVADHAKRAVVTFPQVEGLYYGVDYPSRVDSEHPDADRLDWYRNIPVPTSYMVTASEDSFFGGYDHSRQAGFVHWADRSIAPGKKQWTWGNAPFGHAWDANLTDTDGPYVELMAGVFTDNQPDFSFLAPGETKTFSQFWYPISEIGPAMQATREAAIRVDVLDAATLRVGVSPSMPAPGSTIEFVGADGAVLDRLVRDLAPGAPVVVDWTSPQPVDLTTLRVRVEHRGTVLVEHSWRAADEEAAAPAPAVAPPAPAEVDTVEELHLVATYLQQYRHATRSPEPYWAEALTRDASDVRSNVALGSLRYEEARYDEAIAHFRRAIARETLWAPNPGDGEAHYRLGLALRRAGREDEARAAWGKATWNAAQAIPAHLALARSLAVVDPATALDHARQVVRRDAEHLQGRDVVTVLLRRLGREEEAEQVLRETLAFDPLDHWARDLAGLAPTDDAPTLLDVALEYRSIGDDAAAQRLFDAAVEAAPRRAAGQVNVGPLAAFHAAALDLAHGDEAAARARIARATDDATNSLPSRLDDVDALVRIAAFDGEPVVRAMLGSWYFARGRYADAIDAWTTALHETVGRERTSDAPLRALLERNLGIAAYNVQHDPESAAAHFEAARLAMPDDARLLFESDQLAARRGVDSADRLRILEERLDLVQERDDLSVERARLLTREGRSQEAVAELRARRFQPWEGGEGVVLSAWDAVALDLARLALADDDPAEAIAFVSSALHPPRSLGEARHPLATTADLHLALGDALDRAERTDEAREAWETAARAQGDFSDMATAAFTERSVAAISALRRLGRAAEADSATAALAQWIDDEAARPAEIDFFATSLPTLLLFHDDPAVERDRRLDRLRALHGDLVAEAASSAL</sequence>
<reference evidence="3" key="1">
    <citation type="journal article" date="2019" name="Int. J. Syst. Evol. Microbiol.">
        <title>The Global Catalogue of Microorganisms (GCM) 10K type strain sequencing project: providing services to taxonomists for standard genome sequencing and annotation.</title>
        <authorList>
            <consortium name="The Broad Institute Genomics Platform"/>
            <consortium name="The Broad Institute Genome Sequencing Center for Infectious Disease"/>
            <person name="Wu L."/>
            <person name="Ma J."/>
        </authorList>
    </citation>
    <scope>NUCLEOTIDE SEQUENCE [LARGE SCALE GENOMIC DNA]</scope>
    <source>
        <strain evidence="3">JCM 18956</strain>
    </source>
</reference>
<dbReference type="Gene3D" id="1.25.40.10">
    <property type="entry name" value="Tetratricopeptide repeat domain"/>
    <property type="match status" value="3"/>
</dbReference>
<dbReference type="SMART" id="SM00028">
    <property type="entry name" value="TPR"/>
    <property type="match status" value="5"/>
</dbReference>
<dbReference type="SUPFAM" id="SSF48452">
    <property type="entry name" value="TPR-like"/>
    <property type="match status" value="2"/>
</dbReference>
<accession>A0ABP8VIW1</accession>
<dbReference type="Gene3D" id="2.70.98.10">
    <property type="match status" value="1"/>
</dbReference>
<proteinExistence type="predicted"/>
<dbReference type="InterPro" id="IPR033396">
    <property type="entry name" value="DUF5107"/>
</dbReference>
<dbReference type="PANTHER" id="PTHR12558">
    <property type="entry name" value="CELL DIVISION CYCLE 16,23,27"/>
    <property type="match status" value="1"/>
</dbReference>
<organism evidence="2 3">
    <name type="scientific">Frondihabitans cladoniiphilus</name>
    <dbReference type="NCBI Taxonomy" id="715785"/>
    <lineage>
        <taxon>Bacteria</taxon>
        <taxon>Bacillati</taxon>
        <taxon>Actinomycetota</taxon>
        <taxon>Actinomycetes</taxon>
        <taxon>Micrococcales</taxon>
        <taxon>Microbacteriaceae</taxon>
        <taxon>Frondihabitans</taxon>
    </lineage>
</organism>
<dbReference type="Pfam" id="PF13432">
    <property type="entry name" value="TPR_16"/>
    <property type="match status" value="1"/>
</dbReference>
<evidence type="ECO:0000259" key="1">
    <source>
        <dbReference type="Pfam" id="PF17128"/>
    </source>
</evidence>
<dbReference type="RefSeq" id="WP_345372084.1">
    <property type="nucleotide sequence ID" value="NZ_BAABLM010000001.1"/>
</dbReference>
<gene>
    <name evidence="2" type="ORF">GCM10025780_01610</name>
</gene>
<dbReference type="InterPro" id="IPR019734">
    <property type="entry name" value="TPR_rpt"/>
</dbReference>
<evidence type="ECO:0000313" key="2">
    <source>
        <dbReference type="EMBL" id="GAA4664401.1"/>
    </source>
</evidence>
<protein>
    <submittedName>
        <fullName evidence="2">DUF5107 domain-containing protein</fullName>
    </submittedName>
</protein>
<dbReference type="InterPro" id="IPR011990">
    <property type="entry name" value="TPR-like_helical_dom_sf"/>
</dbReference>
<dbReference type="Pfam" id="PF17128">
    <property type="entry name" value="DUF5107"/>
    <property type="match status" value="1"/>
</dbReference>
<evidence type="ECO:0000313" key="3">
    <source>
        <dbReference type="Proteomes" id="UP001501295"/>
    </source>
</evidence>
<dbReference type="InterPro" id="IPR014718">
    <property type="entry name" value="GH-type_carb-bd"/>
</dbReference>
<name>A0ABP8VIW1_9MICO</name>
<comment type="caution">
    <text evidence="2">The sequence shown here is derived from an EMBL/GenBank/DDBJ whole genome shotgun (WGS) entry which is preliminary data.</text>
</comment>